<evidence type="ECO:0008006" key="4">
    <source>
        <dbReference type="Google" id="ProtNLM"/>
    </source>
</evidence>
<feature type="region of interest" description="Disordered" evidence="1">
    <location>
        <begin position="1"/>
        <end position="31"/>
    </location>
</feature>
<sequence>MTAQMTDAQRRQNANRDKRGKYQEKEHSEAEATLLVANPAEDEIAENDHEIKYSFLADFEAIEDQFNADFDGVPTRFFNADLRGRPVDSVMSYYKCDDLEELSDLAGEHDGRRLKKYIDHRLISGRLCHAVSAPADNKIDDEQAEELLHDLPGATNVKRVDDPQLMYSYAKNANRGWLVTLSDVNGDGEEVERLMLVSDAGNNKMSATTLHSARDGIRADQQITHTDLRSVVGAKRIENLTGDNILAAQAMAPATGIRSVNKGDYPNDGEDHMEVFAIDHRSGKQYTRLKDEVTGRRRQLHLDHEAQAKSAAIDALIAVEDKQLAGRNFKAQQKYVKDQRGSIATAFDDKKNPDQTRQDMMENSKVVAANGGSFSKVEYDNDVDPAEAADFENAIQEVSDKLPPVPSGRQPDLRVRYLGKHRAKGIYSPSHNTVAVDVRTSEAYVHEMAHFYDLTAKGNASLTDEFRSISNSYSSALKESDPKRRGYLNTPTEQFARGFEMYAHERLGVNNRLVNPENFQGNDYAPYAKNPELKEKLFNFFDKTFAQ</sequence>
<reference evidence="3" key="1">
    <citation type="journal article" date="2019" name="Int. J. Syst. Evol. Microbiol.">
        <title>The Global Catalogue of Microorganisms (GCM) 10K type strain sequencing project: providing services to taxonomists for standard genome sequencing and annotation.</title>
        <authorList>
            <consortium name="The Broad Institute Genomics Platform"/>
            <consortium name="The Broad Institute Genome Sequencing Center for Infectious Disease"/>
            <person name="Wu L."/>
            <person name="Ma J."/>
        </authorList>
    </citation>
    <scope>NUCLEOTIDE SEQUENCE [LARGE SCALE GENOMIC DNA]</scope>
    <source>
        <strain evidence="3">JCM 13595</strain>
    </source>
</reference>
<evidence type="ECO:0000313" key="3">
    <source>
        <dbReference type="Proteomes" id="UP001501461"/>
    </source>
</evidence>
<feature type="compositionally biased region" description="Basic and acidic residues" evidence="1">
    <location>
        <begin position="8"/>
        <end position="30"/>
    </location>
</feature>
<evidence type="ECO:0000256" key="1">
    <source>
        <dbReference type="SAM" id="MobiDB-lite"/>
    </source>
</evidence>
<dbReference type="InterPro" id="IPR024079">
    <property type="entry name" value="MetalloPept_cat_dom_sf"/>
</dbReference>
<evidence type="ECO:0000313" key="2">
    <source>
        <dbReference type="EMBL" id="GAA2031198.1"/>
    </source>
</evidence>
<proteinExistence type="predicted"/>
<gene>
    <name evidence="2" type="ORF">GCM10009720_09320</name>
</gene>
<dbReference type="EMBL" id="BAAAMN010000014">
    <property type="protein sequence ID" value="GAA2031198.1"/>
    <property type="molecule type" value="Genomic_DNA"/>
</dbReference>
<accession>A0ABP5FPD9</accession>
<organism evidence="2 3">
    <name type="scientific">Yaniella flava</name>
    <dbReference type="NCBI Taxonomy" id="287930"/>
    <lineage>
        <taxon>Bacteria</taxon>
        <taxon>Bacillati</taxon>
        <taxon>Actinomycetota</taxon>
        <taxon>Actinomycetes</taxon>
        <taxon>Micrococcales</taxon>
        <taxon>Micrococcaceae</taxon>
        <taxon>Yaniella</taxon>
    </lineage>
</organism>
<protein>
    <recommendedName>
        <fullName evidence="4">Large polyvalent protein-associated domain-containing protein</fullName>
    </recommendedName>
</protein>
<dbReference type="Gene3D" id="3.40.390.10">
    <property type="entry name" value="Collagenase (Catalytic Domain)"/>
    <property type="match status" value="1"/>
</dbReference>
<comment type="caution">
    <text evidence="2">The sequence shown here is derived from an EMBL/GenBank/DDBJ whole genome shotgun (WGS) entry which is preliminary data.</text>
</comment>
<name>A0ABP5FPD9_9MICC</name>
<keyword evidence="3" id="KW-1185">Reference proteome</keyword>
<dbReference type="Proteomes" id="UP001501461">
    <property type="component" value="Unassembled WGS sequence"/>
</dbReference>
<dbReference type="RefSeq" id="WP_343956445.1">
    <property type="nucleotide sequence ID" value="NZ_BAAAMN010000014.1"/>
</dbReference>